<feature type="coiled-coil region" evidence="1">
    <location>
        <begin position="141"/>
        <end position="168"/>
    </location>
</feature>
<dbReference type="Proteomes" id="UP000008672">
    <property type="component" value="Unassembled WGS sequence"/>
</dbReference>
<dbReference type="SUPFAM" id="SSF90257">
    <property type="entry name" value="Myosin rod fragments"/>
    <property type="match status" value="1"/>
</dbReference>
<dbReference type="InterPro" id="IPR029681">
    <property type="entry name" value="CCDC157"/>
</dbReference>
<dbReference type="eggNOG" id="ENOG502QPW2">
    <property type="taxonomic scope" value="Eukaryota"/>
</dbReference>
<sequence length="626" mass="71038">MTHLLGNQNCMDNLQKDITDLQGSIIDVFSRVGAVRYPSWKFPDKVSCDLDMVTLLECYDYTEDDTEYTQHSHIVLFELVIDRLLLLLQSFAHYVDNVTSNQSIPPSKTVGPSMSIGLVVKKYWNSMLKLGSLYQQTMSEKNSASDTVSKLQAKVANLKVKNEQLKSCPSTMSDRRASLNSIKSATSSQTQSMASETGSLVPSAYGIAKDTRNVGSQTVESELVPCDACARTQACLTEVSNAIIGICRSQNLPSSLSRFQEAVQVSLGSGALCATDMVYWVSEQSKDLNRINKHLTELMNTINPLKAELKILEEAQVRLEKQVENFNEELQKEKDKQMAKLQQVENTMEETVTKLEKDKEELRKGAAVVEERVSILKEELKAQHVHIRDLEVTKETLLEEMRTKMTEKSVVITLEERIKTLASQLESMNQHLSSTSMELEKEKAKLESMQRHEESLQAKQKALLQRVDALDQECEELRESLDDAQDEKALVEEQLAKLQEEKTQIKDQFQKQMEKAEELQLQKQQLEQSVSELRKNINDLEGEIQEQKERERLLVAFPDLNIPQEAQFESSSNIAVDMEKQLQANNIRINILVEENARLRNSLSKLRAKAQHGSLKLIPQTQLWSS</sequence>
<reference evidence="2" key="2">
    <citation type="submission" date="2025-08" db="UniProtKB">
        <authorList>
            <consortium name="Ensembl"/>
        </authorList>
    </citation>
    <scope>IDENTIFICATION</scope>
</reference>
<dbReference type="GeneTree" id="ENSGT00390000013684"/>
<organism evidence="2 3">
    <name type="scientific">Latimeria chalumnae</name>
    <name type="common">Coelacanth</name>
    <dbReference type="NCBI Taxonomy" id="7897"/>
    <lineage>
        <taxon>Eukaryota</taxon>
        <taxon>Metazoa</taxon>
        <taxon>Chordata</taxon>
        <taxon>Craniata</taxon>
        <taxon>Vertebrata</taxon>
        <taxon>Euteleostomi</taxon>
        <taxon>Coelacanthiformes</taxon>
        <taxon>Coelacanthidae</taxon>
        <taxon>Latimeria</taxon>
    </lineage>
</organism>
<reference evidence="2" key="3">
    <citation type="submission" date="2025-09" db="UniProtKB">
        <authorList>
            <consortium name="Ensembl"/>
        </authorList>
    </citation>
    <scope>IDENTIFICATION</scope>
</reference>
<feature type="coiled-coil region" evidence="1">
    <location>
        <begin position="295"/>
        <end position="550"/>
    </location>
</feature>
<dbReference type="FunCoup" id="H3A687">
    <property type="interactions" value="113"/>
</dbReference>
<evidence type="ECO:0000313" key="2">
    <source>
        <dbReference type="Ensembl" id="ENSLACP00000005158.1"/>
    </source>
</evidence>
<dbReference type="InParanoid" id="H3A687"/>
<dbReference type="Ensembl" id="ENSLACT00000005204.1">
    <property type="protein sequence ID" value="ENSLACP00000005158.1"/>
    <property type="gene ID" value="ENSLACG00000004584.1"/>
</dbReference>
<dbReference type="Gene3D" id="1.10.287.1490">
    <property type="match status" value="1"/>
</dbReference>
<reference evidence="3" key="1">
    <citation type="submission" date="2011-08" db="EMBL/GenBank/DDBJ databases">
        <title>The draft genome of Latimeria chalumnae.</title>
        <authorList>
            <person name="Di Palma F."/>
            <person name="Alfoldi J."/>
            <person name="Johnson J."/>
            <person name="Berlin A."/>
            <person name="Gnerre S."/>
            <person name="Jaffe D."/>
            <person name="MacCallum I."/>
            <person name="Young S."/>
            <person name="Walker B.J."/>
            <person name="Lander E."/>
            <person name="Lindblad-Toh K."/>
        </authorList>
    </citation>
    <scope>NUCLEOTIDE SEQUENCE [LARGE SCALE GENOMIC DNA]</scope>
    <source>
        <strain evidence="3">Wild caught</strain>
    </source>
</reference>
<name>H3A687_LATCH</name>
<protein>
    <submittedName>
        <fullName evidence="2">Coiled-coil domain containing 157</fullName>
    </submittedName>
</protein>
<dbReference type="AlphaFoldDB" id="H3A687"/>
<dbReference type="PANTHER" id="PTHR43696:SF9">
    <property type="entry name" value="COILED-COIL DOMAIN-CONTAINING PROTEIN 157"/>
    <property type="match status" value="1"/>
</dbReference>
<dbReference type="EMBL" id="AFYH01220791">
    <property type="status" value="NOT_ANNOTATED_CDS"/>
    <property type="molecule type" value="Genomic_DNA"/>
</dbReference>
<gene>
    <name evidence="2" type="primary">CCDC157</name>
</gene>
<dbReference type="HOGENOM" id="CLU_019717_2_0_1"/>
<dbReference type="STRING" id="7897.ENSLACP00000005158"/>
<dbReference type="PANTHER" id="PTHR43696">
    <property type="entry name" value="COILED-COIL DOMAIN-CONTAINING PROTEIN 157"/>
    <property type="match status" value="1"/>
</dbReference>
<evidence type="ECO:0000313" key="3">
    <source>
        <dbReference type="Proteomes" id="UP000008672"/>
    </source>
</evidence>
<accession>H3A687</accession>
<dbReference type="EMBL" id="AFYH01220790">
    <property type="status" value="NOT_ANNOTATED_CDS"/>
    <property type="molecule type" value="Genomic_DNA"/>
</dbReference>
<evidence type="ECO:0000256" key="1">
    <source>
        <dbReference type="SAM" id="Coils"/>
    </source>
</evidence>
<keyword evidence="3" id="KW-1185">Reference proteome</keyword>
<keyword evidence="1" id="KW-0175">Coiled coil</keyword>
<proteinExistence type="predicted"/>
<dbReference type="OMA" id="QDQLWSP"/>